<evidence type="ECO:0000313" key="15">
    <source>
        <dbReference type="EMBL" id="CZT00915.1"/>
    </source>
</evidence>
<dbReference type="PROSITE" id="PS00659">
    <property type="entry name" value="GLYCOSYL_HYDROL_F5"/>
    <property type="match status" value="1"/>
</dbReference>
<evidence type="ECO:0000256" key="7">
    <source>
        <dbReference type="ARBA" id="ARBA00023277"/>
    </source>
</evidence>
<evidence type="ECO:0000256" key="12">
    <source>
        <dbReference type="ARBA" id="ARBA00074271"/>
    </source>
</evidence>
<dbReference type="SUPFAM" id="SSF51445">
    <property type="entry name" value="(Trans)glycosidases"/>
    <property type="match status" value="1"/>
</dbReference>
<comment type="catalytic activity">
    <reaction evidence="1">
        <text>Endohydrolysis of (1-&gt;4)-beta-D-glucosidic linkages in cellulose, lichenin and cereal beta-D-glucans.</text>
        <dbReference type="EC" id="3.2.1.4"/>
    </reaction>
</comment>
<keyword evidence="8" id="KW-0873">Pyrrolidone carboxylic acid</keyword>
<keyword evidence="16" id="KW-1185">Reference proteome</keyword>
<evidence type="ECO:0000256" key="10">
    <source>
        <dbReference type="ARBA" id="ARBA00023326"/>
    </source>
</evidence>
<dbReference type="AlphaFoldDB" id="A0A1E1KSC4"/>
<dbReference type="FunFam" id="3.20.20.80:FF:000124">
    <property type="entry name" value="Exported cellulase"/>
    <property type="match status" value="1"/>
</dbReference>
<reference evidence="16" key="1">
    <citation type="submission" date="2016-03" db="EMBL/GenBank/DDBJ databases">
        <authorList>
            <person name="Guldener U."/>
        </authorList>
    </citation>
    <scope>NUCLEOTIDE SEQUENCE [LARGE SCALE GENOMIC DNA]</scope>
    <source>
        <strain evidence="16">04CH-RAC-A.6.1</strain>
    </source>
</reference>
<dbReference type="InterPro" id="IPR018087">
    <property type="entry name" value="Glyco_hydro_5_CS"/>
</dbReference>
<feature type="domain" description="Glycoside hydrolase family 5" evidence="14">
    <location>
        <begin position="58"/>
        <end position="322"/>
    </location>
</feature>
<keyword evidence="5 13" id="KW-0378">Hydrolase</keyword>
<evidence type="ECO:0000256" key="3">
    <source>
        <dbReference type="ARBA" id="ARBA00012601"/>
    </source>
</evidence>
<evidence type="ECO:0000313" key="16">
    <source>
        <dbReference type="Proteomes" id="UP000178912"/>
    </source>
</evidence>
<gene>
    <name evidence="15" type="ORF">RAG0_08802</name>
</gene>
<dbReference type="PANTHER" id="PTHR34142:SF5">
    <property type="entry name" value="CBM1 DOMAIN-CONTAINING PROTEIN"/>
    <property type="match status" value="1"/>
</dbReference>
<dbReference type="Proteomes" id="UP000178912">
    <property type="component" value="Unassembled WGS sequence"/>
</dbReference>
<dbReference type="Pfam" id="PF00150">
    <property type="entry name" value="Cellulase"/>
    <property type="match status" value="1"/>
</dbReference>
<evidence type="ECO:0000256" key="13">
    <source>
        <dbReference type="RuleBase" id="RU361153"/>
    </source>
</evidence>
<keyword evidence="7" id="KW-0119">Carbohydrate metabolism</keyword>
<evidence type="ECO:0000256" key="1">
    <source>
        <dbReference type="ARBA" id="ARBA00000966"/>
    </source>
</evidence>
<evidence type="ECO:0000256" key="5">
    <source>
        <dbReference type="ARBA" id="ARBA00022801"/>
    </source>
</evidence>
<accession>A0A1E1KSC4</accession>
<evidence type="ECO:0000256" key="9">
    <source>
        <dbReference type="ARBA" id="ARBA00023295"/>
    </source>
</evidence>
<dbReference type="GO" id="GO:0030245">
    <property type="term" value="P:cellulose catabolic process"/>
    <property type="evidence" value="ECO:0007669"/>
    <property type="project" value="UniProtKB-KW"/>
</dbReference>
<keyword evidence="4" id="KW-0732">Signal</keyword>
<dbReference type="EC" id="3.2.1.4" evidence="3"/>
<evidence type="ECO:0000256" key="8">
    <source>
        <dbReference type="ARBA" id="ARBA00023283"/>
    </source>
</evidence>
<evidence type="ECO:0000256" key="6">
    <source>
        <dbReference type="ARBA" id="ARBA00023001"/>
    </source>
</evidence>
<evidence type="ECO:0000259" key="14">
    <source>
        <dbReference type="Pfam" id="PF00150"/>
    </source>
</evidence>
<dbReference type="OrthoDB" id="5823761at2759"/>
<protein>
    <recommendedName>
        <fullName evidence="12">Endoglucanase EG-II</fullName>
        <ecNumber evidence="3">3.2.1.4</ecNumber>
    </recommendedName>
</protein>
<keyword evidence="9 13" id="KW-0326">Glycosidase</keyword>
<evidence type="ECO:0000256" key="2">
    <source>
        <dbReference type="ARBA" id="ARBA00005641"/>
    </source>
</evidence>
<dbReference type="Gene3D" id="3.20.20.80">
    <property type="entry name" value="Glycosidases"/>
    <property type="match status" value="1"/>
</dbReference>
<dbReference type="InterPro" id="IPR017853">
    <property type="entry name" value="GH"/>
</dbReference>
<proteinExistence type="inferred from homology"/>
<dbReference type="InterPro" id="IPR001547">
    <property type="entry name" value="Glyco_hydro_5"/>
</dbReference>
<name>A0A1E1KSC4_9HELO</name>
<keyword evidence="6" id="KW-0136">Cellulose degradation</keyword>
<dbReference type="PANTHER" id="PTHR34142">
    <property type="entry name" value="ENDO-BETA-1,4-GLUCANASE A"/>
    <property type="match status" value="1"/>
</dbReference>
<evidence type="ECO:0000256" key="11">
    <source>
        <dbReference type="ARBA" id="ARBA00059691"/>
    </source>
</evidence>
<dbReference type="EMBL" id="FJUX01000048">
    <property type="protein sequence ID" value="CZT00915.1"/>
    <property type="molecule type" value="Genomic_DNA"/>
</dbReference>
<comment type="similarity">
    <text evidence="2 13">Belongs to the glycosyl hydrolase 5 (cellulase A) family.</text>
</comment>
<sequence>MAKPGNIGPWNSQRMRQSHTQFGVNIAGFDFGVDIMGRAILENVNPPLAELGFSDGPAQMQHFAKDDGLTLFRLPVSWQFLINSNTITSGAGNSSQARNAGGTLDTVNANKYDLLVQACLVTGAFCAIDIHNYARFEGKIIGQGGPSDAEFANLWSQIASKYANEKKVIFGLMNEPHDIPDMKLWAASVQAAVIAIRAAGATTQMILLPGDDFTGAQTFVSNGSAGNLSTVHNPDGSNTSLIFDVHKYLDVDGSGQHLECVSNHIEDTFQPLATFLTANKRQAILSETGGGNSPSCLTNLCNMLMFINANPDPYLGYAGWSAGGFNTQYNLTETPFGSAGNFTDQSIVKQCIVGMRTGNGIASRKRHVRMRRARGV</sequence>
<dbReference type="GO" id="GO:0008810">
    <property type="term" value="F:cellulase activity"/>
    <property type="evidence" value="ECO:0007669"/>
    <property type="project" value="UniProtKB-EC"/>
</dbReference>
<evidence type="ECO:0000256" key="4">
    <source>
        <dbReference type="ARBA" id="ARBA00022729"/>
    </source>
</evidence>
<keyword evidence="10" id="KW-0624">Polysaccharide degradation</keyword>
<organism evidence="15 16">
    <name type="scientific">Rhynchosporium agropyri</name>
    <dbReference type="NCBI Taxonomy" id="914238"/>
    <lineage>
        <taxon>Eukaryota</taxon>
        <taxon>Fungi</taxon>
        <taxon>Dikarya</taxon>
        <taxon>Ascomycota</taxon>
        <taxon>Pezizomycotina</taxon>
        <taxon>Leotiomycetes</taxon>
        <taxon>Helotiales</taxon>
        <taxon>Ploettnerulaceae</taxon>
        <taxon>Rhynchosporium</taxon>
    </lineage>
</organism>
<comment type="function">
    <text evidence="11">Endoglucanase (EG) that cleaves the internal beta-1,4-glucosidic bonds in cellulose. The degradation of cellulose involves an interplay between different cellulolytic enzymes. Hydrolysis starts with EGs, which cut internal glycosidic linkages to reduce the polymerization degree of the substrate and creates new chain ends for exocellobiohydrolases (CBHs). The CBH release the disaccharide cellobiose from the non-reducing end of the cellulose polymer chain. Finally, beta-1,4-glucosidases hydrolyze the cellobiose and other short cello-oligosaccharides into glucose units.</text>
</comment>